<dbReference type="NCBIfam" id="NF007277">
    <property type="entry name" value="PRK09736.1"/>
    <property type="match status" value="1"/>
</dbReference>
<dbReference type="AlphaFoldDB" id="A0A1B2I1E6"/>
<dbReference type="Pfam" id="PF10117">
    <property type="entry name" value="McrBC"/>
    <property type="match status" value="1"/>
</dbReference>
<dbReference type="PIRSF" id="PIRSF003109">
    <property type="entry name" value="McrC"/>
    <property type="match status" value="1"/>
</dbReference>
<organism evidence="1 2">
    <name type="scientific">Cloacibacillus porcorum</name>
    <dbReference type="NCBI Taxonomy" id="1197717"/>
    <lineage>
        <taxon>Bacteria</taxon>
        <taxon>Thermotogati</taxon>
        <taxon>Synergistota</taxon>
        <taxon>Synergistia</taxon>
        <taxon>Synergistales</taxon>
        <taxon>Synergistaceae</taxon>
        <taxon>Cloacibacillus</taxon>
    </lineage>
</organism>
<dbReference type="STRING" id="1197717.BED41_00745"/>
<evidence type="ECO:0000313" key="2">
    <source>
        <dbReference type="Proteomes" id="UP000093044"/>
    </source>
</evidence>
<protein>
    <submittedName>
        <fullName evidence="1">5-methylcytosine-specific restriction endonuclease system specificity protein McrC</fullName>
    </submittedName>
</protein>
<reference evidence="1" key="1">
    <citation type="submission" date="2016-08" db="EMBL/GenBank/DDBJ databases">
        <title>Complete genome of Cloacibacillus porcorum.</title>
        <authorList>
            <person name="Looft T."/>
            <person name="Bayles D.O."/>
            <person name="Alt D.P."/>
        </authorList>
    </citation>
    <scope>NUCLEOTIDE SEQUENCE [LARGE SCALE GENOMIC DNA]</scope>
    <source>
        <strain evidence="1">CL-84</strain>
    </source>
</reference>
<sequence>MIDSKGIVIRNIYYMLAYAYQNLRQKNYTDIAAEDFENIQDLFAAILAEGISSQLRCGLALEYVQHSEELTSLRGKMDVMASYRLKKKRAGKLLCEYDELSENNLLNQILKTTAFILMRSKEVTRKNKIALKRAMQLFSGVDTLEISEIRWGRLCYHRNNQTYHMLMNICYLLLRNLLASTEKGEIQFAEFIDTQAMPRLYEKFILEYYKRHFPELHAHASQISWDTDDGYIDFLPTMQTDVSLYYGDKCLIIDAKYYRNTMQQNRNFDAKRLHSDNLYQIFSYVKNKDTLHKGNVMGLLLYAKTGEDIVLKREYSLSGSKIMIRTLDLTGEFSLIQSQLNEIAALLKL</sequence>
<evidence type="ECO:0000313" key="1">
    <source>
        <dbReference type="EMBL" id="ANZ43757.1"/>
    </source>
</evidence>
<keyword evidence="1" id="KW-0540">Nuclease</keyword>
<proteinExistence type="predicted"/>
<keyword evidence="1" id="KW-0378">Hydrolase</keyword>
<dbReference type="KEGG" id="cpor:BED41_00745"/>
<dbReference type="GO" id="GO:0004519">
    <property type="term" value="F:endonuclease activity"/>
    <property type="evidence" value="ECO:0007669"/>
    <property type="project" value="UniProtKB-KW"/>
</dbReference>
<dbReference type="GeneID" id="83056378"/>
<dbReference type="PANTHER" id="PTHR38733">
    <property type="entry name" value="PROTEIN MCRC"/>
    <property type="match status" value="1"/>
</dbReference>
<dbReference type="InterPro" id="IPR014407">
    <property type="entry name" value="McrC_bac"/>
</dbReference>
<dbReference type="RefSeq" id="WP_066741808.1">
    <property type="nucleotide sequence ID" value="NZ_CP016757.1"/>
</dbReference>
<accession>A0A1B2I1E6</accession>
<dbReference type="OrthoDB" id="9786961at2"/>
<keyword evidence="2" id="KW-1185">Reference proteome</keyword>
<dbReference type="GO" id="GO:0009307">
    <property type="term" value="P:DNA restriction-modification system"/>
    <property type="evidence" value="ECO:0007669"/>
    <property type="project" value="InterPro"/>
</dbReference>
<gene>
    <name evidence="1" type="ORF">BED41_00745</name>
</gene>
<dbReference type="PANTHER" id="PTHR38733:SF1">
    <property type="entry name" value="TYPE IV METHYL-DIRECTED RESTRICTION ENZYME ECOKMCRBC"/>
    <property type="match status" value="1"/>
</dbReference>
<dbReference type="REBASE" id="156172">
    <property type="entry name" value="CpoCL84McrBCP"/>
</dbReference>
<keyword evidence="1" id="KW-0255">Endonuclease</keyword>
<dbReference type="InterPro" id="IPR019292">
    <property type="entry name" value="McrC"/>
</dbReference>
<dbReference type="EMBL" id="CP016757">
    <property type="protein sequence ID" value="ANZ43757.1"/>
    <property type="molecule type" value="Genomic_DNA"/>
</dbReference>
<name>A0A1B2I1E6_9BACT</name>
<dbReference type="Proteomes" id="UP000093044">
    <property type="component" value="Chromosome"/>
</dbReference>